<gene>
    <name evidence="2" type="ORF">KSX_13700</name>
</gene>
<proteinExistence type="predicted"/>
<comment type="caution">
    <text evidence="2">The sequence shown here is derived from an EMBL/GenBank/DDBJ whole genome shotgun (WGS) entry which is preliminary data.</text>
</comment>
<organism evidence="2 3">
    <name type="scientific">Ktedonospora formicarum</name>
    <dbReference type="NCBI Taxonomy" id="2778364"/>
    <lineage>
        <taxon>Bacteria</taxon>
        <taxon>Bacillati</taxon>
        <taxon>Chloroflexota</taxon>
        <taxon>Ktedonobacteria</taxon>
        <taxon>Ktedonobacterales</taxon>
        <taxon>Ktedonobacteraceae</taxon>
        <taxon>Ktedonospora</taxon>
    </lineage>
</organism>
<evidence type="ECO:0000313" key="3">
    <source>
        <dbReference type="Proteomes" id="UP000612362"/>
    </source>
</evidence>
<keyword evidence="3" id="KW-1185">Reference proteome</keyword>
<feature type="domain" description="Anti-sigma-28 factor FlgM C-terminal" evidence="1">
    <location>
        <begin position="6"/>
        <end position="36"/>
    </location>
</feature>
<dbReference type="InterPro" id="IPR031316">
    <property type="entry name" value="FlgM_C"/>
</dbReference>
<reference evidence="2" key="1">
    <citation type="submission" date="2020-10" db="EMBL/GenBank/DDBJ databases">
        <title>Taxonomic study of unclassified bacteria belonging to the class Ktedonobacteria.</title>
        <authorList>
            <person name="Yabe S."/>
            <person name="Wang C.M."/>
            <person name="Zheng Y."/>
            <person name="Sakai Y."/>
            <person name="Cavaletti L."/>
            <person name="Monciardini P."/>
            <person name="Donadio S."/>
        </authorList>
    </citation>
    <scope>NUCLEOTIDE SEQUENCE</scope>
    <source>
        <strain evidence="2">SOSP1-1</strain>
    </source>
</reference>
<dbReference type="EMBL" id="BNJF01000001">
    <property type="protein sequence ID" value="GHO43207.1"/>
    <property type="molecule type" value="Genomic_DNA"/>
</dbReference>
<dbReference type="InterPro" id="IPR035890">
    <property type="entry name" value="Anti-sigma-28_factor_FlgM_sf"/>
</dbReference>
<dbReference type="AlphaFoldDB" id="A0A8J3HYY2"/>
<evidence type="ECO:0000313" key="2">
    <source>
        <dbReference type="EMBL" id="GHO43207.1"/>
    </source>
</evidence>
<dbReference type="Pfam" id="PF04316">
    <property type="entry name" value="FlgM"/>
    <property type="match status" value="1"/>
</dbReference>
<evidence type="ECO:0000259" key="1">
    <source>
        <dbReference type="Pfam" id="PF04316"/>
    </source>
</evidence>
<dbReference type="Proteomes" id="UP000612362">
    <property type="component" value="Unassembled WGS sequence"/>
</dbReference>
<accession>A0A8J3HYY2</accession>
<sequence length="60" mass="6886">MQRDEKARLARVEQIKSQVDAGTYKLNSRAIVSGLLHSSLDWKFLYMKEMVMVEGTPEEA</sequence>
<protein>
    <recommendedName>
        <fullName evidence="1">Anti-sigma-28 factor FlgM C-terminal domain-containing protein</fullName>
    </recommendedName>
</protein>
<name>A0A8J3HYY2_9CHLR</name>
<dbReference type="SUPFAM" id="SSF101498">
    <property type="entry name" value="Anti-sigma factor FlgM"/>
    <property type="match status" value="1"/>
</dbReference>